<keyword evidence="3" id="KW-1003">Cell membrane</keyword>
<dbReference type="STRING" id="610130.Closa_3019"/>
<evidence type="ECO:0000313" key="10">
    <source>
        <dbReference type="EMBL" id="ADL05552.1"/>
    </source>
</evidence>
<feature type="transmembrane region" description="Helical" evidence="9">
    <location>
        <begin position="105"/>
        <end position="125"/>
    </location>
</feature>
<organism evidence="10 11">
    <name type="scientific">Lacrimispora saccharolytica (strain ATCC 35040 / DSM 2544 / NRCC 2533 / WM1)</name>
    <name type="common">Clostridium saccharolyticum</name>
    <dbReference type="NCBI Taxonomy" id="610130"/>
    <lineage>
        <taxon>Bacteria</taxon>
        <taxon>Bacillati</taxon>
        <taxon>Bacillota</taxon>
        <taxon>Clostridia</taxon>
        <taxon>Lachnospirales</taxon>
        <taxon>Lachnospiraceae</taxon>
        <taxon>Lacrimispora</taxon>
    </lineage>
</organism>
<keyword evidence="5" id="KW-0598">Phosphotransferase system</keyword>
<protein>
    <submittedName>
        <fullName evidence="10">Phosphotransferase system PTS sorbose-specific IIC subunit</fullName>
    </submittedName>
</protein>
<feature type="transmembrane region" description="Helical" evidence="9">
    <location>
        <begin position="12"/>
        <end position="33"/>
    </location>
</feature>
<dbReference type="OrthoDB" id="9815089at2"/>
<name>D9R7C0_LACSW</name>
<evidence type="ECO:0000256" key="3">
    <source>
        <dbReference type="ARBA" id="ARBA00022475"/>
    </source>
</evidence>
<evidence type="ECO:0000256" key="5">
    <source>
        <dbReference type="ARBA" id="ARBA00022683"/>
    </source>
</evidence>
<proteinExistence type="predicted"/>
<dbReference type="eggNOG" id="COG3715">
    <property type="taxonomic scope" value="Bacteria"/>
</dbReference>
<dbReference type="EMBL" id="CP002109">
    <property type="protein sequence ID" value="ADL05552.1"/>
    <property type="molecule type" value="Genomic_DNA"/>
</dbReference>
<evidence type="ECO:0000256" key="6">
    <source>
        <dbReference type="ARBA" id="ARBA00022692"/>
    </source>
</evidence>
<dbReference type="KEGG" id="csh:Closa_3019"/>
<dbReference type="InterPro" id="IPR004700">
    <property type="entry name" value="PTS_IIC_man"/>
</dbReference>
<feature type="transmembrane region" description="Helical" evidence="9">
    <location>
        <begin position="189"/>
        <end position="209"/>
    </location>
</feature>
<reference evidence="10" key="1">
    <citation type="submission" date="2010-07" db="EMBL/GenBank/DDBJ databases">
        <title>Complete sequence of Clostridium saccharolyticum WM1.</title>
        <authorList>
            <consortium name="US DOE Joint Genome Institute"/>
            <person name="Lucas S."/>
            <person name="Copeland A."/>
            <person name="Lapidus A."/>
            <person name="Cheng J.-F."/>
            <person name="Bruce D."/>
            <person name="Goodwin L."/>
            <person name="Pitluck S."/>
            <person name="Chertkov O."/>
            <person name="Detter J.C."/>
            <person name="Han C."/>
            <person name="Tapia R."/>
            <person name="Land M."/>
            <person name="Hauser L."/>
            <person name="Chang Y.-J."/>
            <person name="Jeffries C."/>
            <person name="Kyrpides N."/>
            <person name="Ivanova N."/>
            <person name="Mikhailova N."/>
            <person name="Mouttaki H."/>
            <person name="Lin L."/>
            <person name="Zhou J."/>
            <person name="Hemme C.L."/>
            <person name="Woyke T."/>
        </authorList>
    </citation>
    <scope>NUCLEOTIDE SEQUENCE [LARGE SCALE GENOMIC DNA]</scope>
    <source>
        <strain evidence="10">WM1</strain>
    </source>
</reference>
<evidence type="ECO:0000256" key="7">
    <source>
        <dbReference type="ARBA" id="ARBA00022989"/>
    </source>
</evidence>
<keyword evidence="7 9" id="KW-1133">Transmembrane helix</keyword>
<keyword evidence="8 9" id="KW-0472">Membrane</keyword>
<gene>
    <name evidence="10" type="ordered locus">Closa_3019</name>
</gene>
<dbReference type="AlphaFoldDB" id="D9R7C0"/>
<comment type="subcellular location">
    <subcellularLocation>
        <location evidence="1">Cell membrane</location>
        <topology evidence="1">Multi-pass membrane protein</topology>
    </subcellularLocation>
</comment>
<dbReference type="GO" id="GO:0016740">
    <property type="term" value="F:transferase activity"/>
    <property type="evidence" value="ECO:0007669"/>
    <property type="project" value="UniProtKB-KW"/>
</dbReference>
<sequence length="273" mass="29143">MQINIIQAVMIGILSYLGSLSCPWALGLTGGWYTLSRPLISGFLIGLIMGDVQTGIMVGIAVQVVYIALVTPGGQMPQDLNAAAYIGVGLGIMAVKSNATVESAVAIATAVGAIGTIFHNFMMMTNSFWNARAMKCAEKGDYKGLSFNHWVGPQVLQFCYRVIPTVAILYFGQGLAAEIIAVFPVDSFVMRALTAIGGMLPAVGVAILLKQVTKKNIEIVRFLFGFALVAALGINMITIAIFGAFFAYSYFLYTQKDNAVKVSAAADDIEEEL</sequence>
<dbReference type="GO" id="GO:0005886">
    <property type="term" value="C:plasma membrane"/>
    <property type="evidence" value="ECO:0007669"/>
    <property type="project" value="UniProtKB-SubCell"/>
</dbReference>
<evidence type="ECO:0000256" key="4">
    <source>
        <dbReference type="ARBA" id="ARBA00022597"/>
    </source>
</evidence>
<dbReference type="Pfam" id="PF03609">
    <property type="entry name" value="EII-Sor"/>
    <property type="match status" value="1"/>
</dbReference>
<keyword evidence="11" id="KW-1185">Reference proteome</keyword>
<dbReference type="PaxDb" id="610130-Closa_3019"/>
<dbReference type="GO" id="GO:0009401">
    <property type="term" value="P:phosphoenolpyruvate-dependent sugar phosphotransferase system"/>
    <property type="evidence" value="ECO:0007669"/>
    <property type="project" value="UniProtKB-KW"/>
</dbReference>
<evidence type="ECO:0000256" key="2">
    <source>
        <dbReference type="ARBA" id="ARBA00022448"/>
    </source>
</evidence>
<dbReference type="PANTHER" id="PTHR32502:SF8">
    <property type="entry name" value="N-ACETYLGALACTOSAMINE PERMEASE IIC COMPONENT 1"/>
    <property type="match status" value="1"/>
</dbReference>
<dbReference type="Proteomes" id="UP000001662">
    <property type="component" value="Chromosome"/>
</dbReference>
<feature type="transmembrane region" description="Helical" evidence="9">
    <location>
        <begin position="82"/>
        <end position="99"/>
    </location>
</feature>
<dbReference type="InterPro" id="IPR050303">
    <property type="entry name" value="GatZ_KbaZ_carbometab"/>
</dbReference>
<evidence type="ECO:0000256" key="9">
    <source>
        <dbReference type="SAM" id="Phobius"/>
    </source>
</evidence>
<keyword evidence="6 9" id="KW-0812">Transmembrane</keyword>
<evidence type="ECO:0000256" key="1">
    <source>
        <dbReference type="ARBA" id="ARBA00004651"/>
    </source>
</evidence>
<keyword evidence="4" id="KW-0762">Sugar transport</keyword>
<accession>D9R7C0</accession>
<dbReference type="PROSITE" id="PS51106">
    <property type="entry name" value="PTS_EIIC_TYPE_4"/>
    <property type="match status" value="1"/>
</dbReference>
<evidence type="ECO:0000256" key="8">
    <source>
        <dbReference type="ARBA" id="ARBA00023136"/>
    </source>
</evidence>
<keyword evidence="2" id="KW-0813">Transport</keyword>
<dbReference type="PANTHER" id="PTHR32502">
    <property type="entry name" value="N-ACETYLGALACTOSAMINE PERMEASE II COMPONENT-RELATED"/>
    <property type="match status" value="1"/>
</dbReference>
<evidence type="ECO:0000313" key="11">
    <source>
        <dbReference type="Proteomes" id="UP000001662"/>
    </source>
</evidence>
<feature type="transmembrane region" description="Helical" evidence="9">
    <location>
        <begin position="221"/>
        <end position="248"/>
    </location>
</feature>
<dbReference type="RefSeq" id="WP_013273636.1">
    <property type="nucleotide sequence ID" value="NC_014376.1"/>
</dbReference>
<dbReference type="HOGENOM" id="CLU_069101_3_0_9"/>
<feature type="transmembrane region" description="Helical" evidence="9">
    <location>
        <begin position="39"/>
        <end position="70"/>
    </location>
</feature>